<dbReference type="Proteomes" id="UP000053875">
    <property type="component" value="Unassembled WGS sequence"/>
</dbReference>
<evidence type="ECO:0000313" key="1">
    <source>
        <dbReference type="EMBL" id="KFV68202.1"/>
    </source>
</evidence>
<reference evidence="1 2" key="1">
    <citation type="submission" date="2014-04" db="EMBL/GenBank/DDBJ databases">
        <title>Genome evolution of avian class.</title>
        <authorList>
            <person name="Zhang G."/>
            <person name="Li C."/>
        </authorList>
    </citation>
    <scope>NUCLEOTIDE SEQUENCE [LARGE SCALE GENOMIC DNA]</scope>
    <source>
        <strain evidence="1">BGI_N307</strain>
    </source>
</reference>
<proteinExistence type="predicted"/>
<organism evidence="1 2">
    <name type="scientific">Dryobates pubescens</name>
    <name type="common">Downy woodpecker</name>
    <name type="synonym">Picoides pubescens</name>
    <dbReference type="NCBI Taxonomy" id="118200"/>
    <lineage>
        <taxon>Eukaryota</taxon>
        <taxon>Metazoa</taxon>
        <taxon>Chordata</taxon>
        <taxon>Craniata</taxon>
        <taxon>Vertebrata</taxon>
        <taxon>Euteleostomi</taxon>
        <taxon>Archelosauria</taxon>
        <taxon>Archosauria</taxon>
        <taxon>Dinosauria</taxon>
        <taxon>Saurischia</taxon>
        <taxon>Theropoda</taxon>
        <taxon>Coelurosauria</taxon>
        <taxon>Aves</taxon>
        <taxon>Neognathae</taxon>
        <taxon>Neoaves</taxon>
        <taxon>Telluraves</taxon>
        <taxon>Coraciimorphae</taxon>
        <taxon>Piciformes</taxon>
        <taxon>Picidae</taxon>
        <taxon>Dryobates</taxon>
    </lineage>
</organism>
<dbReference type="SUPFAM" id="SSF58069">
    <property type="entry name" value="Virus ectodomain"/>
    <property type="match status" value="1"/>
</dbReference>
<accession>A0A093GMH9</accession>
<keyword evidence="2" id="KW-1185">Reference proteome</keyword>
<feature type="non-terminal residue" evidence="1">
    <location>
        <position position="40"/>
    </location>
</feature>
<dbReference type="AlphaFoldDB" id="A0A093GMH9"/>
<sequence length="40" mass="4495">AAIGFLLLAQGHGCQEFEGFCYMHLSEHSVSMHKCIQELE</sequence>
<name>A0A093GMH9_DRYPU</name>
<protein>
    <submittedName>
        <fullName evidence="1">Uncharacterized protein</fullName>
    </submittedName>
</protein>
<gene>
    <name evidence="1" type="ORF">N307_00227</name>
</gene>
<dbReference type="Gene3D" id="1.10.287.210">
    <property type="match status" value="1"/>
</dbReference>
<feature type="non-terminal residue" evidence="1">
    <location>
        <position position="1"/>
    </location>
</feature>
<evidence type="ECO:0000313" key="2">
    <source>
        <dbReference type="Proteomes" id="UP000053875"/>
    </source>
</evidence>
<dbReference type="EMBL" id="KL216166">
    <property type="protein sequence ID" value="KFV68202.1"/>
    <property type="molecule type" value="Genomic_DNA"/>
</dbReference>